<gene>
    <name evidence="2" type="ORF">COX05_04465</name>
</gene>
<dbReference type="AlphaFoldDB" id="A0A2H0BER3"/>
<name>A0A2H0BER3_UNCKA</name>
<comment type="caution">
    <text evidence="2">The sequence shown here is derived from an EMBL/GenBank/DDBJ whole genome shotgun (WGS) entry which is preliminary data.</text>
</comment>
<sequence length="102" mass="11687">MKSFIERNESFVCENCGITVTRHPTSSRDHCTACLYGKHVDYNPGDRLQTCHGLLEPIGLRVKNGKQQIVYSCNSCNEKRYNVVAIDDDIQRLTEISQLPWQ</sequence>
<evidence type="ECO:0000313" key="3">
    <source>
        <dbReference type="Proteomes" id="UP000228495"/>
    </source>
</evidence>
<feature type="domain" description="RNHCP" evidence="1">
    <location>
        <begin position="8"/>
        <end position="92"/>
    </location>
</feature>
<dbReference type="InterPro" id="IPR024439">
    <property type="entry name" value="RNHCP"/>
</dbReference>
<protein>
    <submittedName>
        <fullName evidence="2">RNHCP domain-containing protein</fullName>
    </submittedName>
</protein>
<dbReference type="EMBL" id="PCSU01000077">
    <property type="protein sequence ID" value="PIP56157.1"/>
    <property type="molecule type" value="Genomic_DNA"/>
</dbReference>
<evidence type="ECO:0000313" key="2">
    <source>
        <dbReference type="EMBL" id="PIP56157.1"/>
    </source>
</evidence>
<organism evidence="2 3">
    <name type="scientific">candidate division WWE3 bacterium CG22_combo_CG10-13_8_21_14_all_39_12</name>
    <dbReference type="NCBI Taxonomy" id="1975094"/>
    <lineage>
        <taxon>Bacteria</taxon>
        <taxon>Katanobacteria</taxon>
    </lineage>
</organism>
<evidence type="ECO:0000259" key="1">
    <source>
        <dbReference type="Pfam" id="PF12647"/>
    </source>
</evidence>
<proteinExistence type="predicted"/>
<dbReference type="Pfam" id="PF12647">
    <property type="entry name" value="RNHCP"/>
    <property type="match status" value="1"/>
</dbReference>
<dbReference type="Proteomes" id="UP000228495">
    <property type="component" value="Unassembled WGS sequence"/>
</dbReference>
<accession>A0A2H0BER3</accession>
<reference evidence="2 3" key="1">
    <citation type="submission" date="2017-09" db="EMBL/GenBank/DDBJ databases">
        <title>Depth-based differentiation of microbial function through sediment-hosted aquifers and enrichment of novel symbionts in the deep terrestrial subsurface.</title>
        <authorList>
            <person name="Probst A.J."/>
            <person name="Ladd B."/>
            <person name="Jarett J.K."/>
            <person name="Geller-Mcgrath D.E."/>
            <person name="Sieber C.M."/>
            <person name="Emerson J.B."/>
            <person name="Anantharaman K."/>
            <person name="Thomas B.C."/>
            <person name="Malmstrom R."/>
            <person name="Stieglmeier M."/>
            <person name="Klingl A."/>
            <person name="Woyke T."/>
            <person name="Ryan C.M."/>
            <person name="Banfield J.F."/>
        </authorList>
    </citation>
    <scope>NUCLEOTIDE SEQUENCE [LARGE SCALE GENOMIC DNA]</scope>
    <source>
        <strain evidence="2">CG22_combo_CG10-13_8_21_14_all_39_12</strain>
    </source>
</reference>